<reference evidence="3" key="2">
    <citation type="journal article" date="2021" name="Sci. Data">
        <title>Chromosome-scale genome sequencing, assembly and annotation of six genomes from subfamily Leishmaniinae.</title>
        <authorList>
            <person name="Almutairi H."/>
            <person name="Urbaniak M.D."/>
            <person name="Bates M.D."/>
            <person name="Jariyapan N."/>
            <person name="Kwakye-Nuako G."/>
            <person name="Thomaz Soccol V."/>
            <person name="Al-Salem W.S."/>
            <person name="Dillon R.J."/>
            <person name="Bates P.A."/>
            <person name="Gatherer D."/>
        </authorList>
    </citation>
    <scope>NUCLEOTIDE SEQUENCE [LARGE SCALE GENOMIC DNA]</scope>
</reference>
<reference evidence="3" key="1">
    <citation type="journal article" date="2021" name="Microbiol. Resour. Announc.">
        <title>LGAAP: Leishmaniinae Genome Assembly and Annotation Pipeline.</title>
        <authorList>
            <person name="Almutairi H."/>
            <person name="Urbaniak M.D."/>
            <person name="Bates M.D."/>
            <person name="Jariyapan N."/>
            <person name="Kwakye-Nuako G."/>
            <person name="Thomaz-Soccol V."/>
            <person name="Al-Salem W.S."/>
            <person name="Dillon R.J."/>
            <person name="Bates P.A."/>
            <person name="Gatherer D."/>
        </authorList>
    </citation>
    <scope>NUCLEOTIDE SEQUENCE [LARGE SCALE GENOMIC DNA]</scope>
</reference>
<dbReference type="KEGG" id="loi:92361328"/>
<dbReference type="GeneID" id="92361328"/>
<name>A0A836KPJ2_9TRYP</name>
<feature type="region of interest" description="Disordered" evidence="1">
    <location>
        <begin position="1"/>
        <end position="66"/>
    </location>
</feature>
<evidence type="ECO:0000313" key="2">
    <source>
        <dbReference type="EMBL" id="KAG5478055.1"/>
    </source>
</evidence>
<gene>
    <name evidence="2" type="ORF">LSCM4_05454</name>
</gene>
<proteinExistence type="predicted"/>
<dbReference type="RefSeq" id="XP_067062962.1">
    <property type="nucleotide sequence ID" value="XM_067207394.1"/>
</dbReference>
<comment type="caution">
    <text evidence="2">The sequence shown here is derived from an EMBL/GenBank/DDBJ whole genome shotgun (WGS) entry which is preliminary data.</text>
</comment>
<dbReference type="SMR" id="A0A836KPJ2"/>
<dbReference type="Proteomes" id="UP000674143">
    <property type="component" value="Unassembled WGS sequence"/>
</dbReference>
<organism evidence="2 3">
    <name type="scientific">Leishmania orientalis</name>
    <dbReference type="NCBI Taxonomy" id="2249476"/>
    <lineage>
        <taxon>Eukaryota</taxon>
        <taxon>Discoba</taxon>
        <taxon>Euglenozoa</taxon>
        <taxon>Kinetoplastea</taxon>
        <taxon>Metakinetoplastina</taxon>
        <taxon>Trypanosomatida</taxon>
        <taxon>Trypanosomatidae</taxon>
        <taxon>Leishmaniinae</taxon>
        <taxon>Leishmania</taxon>
    </lineage>
</organism>
<protein>
    <submittedName>
        <fullName evidence="2">Uncharacterized protein</fullName>
    </submittedName>
</protein>
<feature type="compositionally biased region" description="Basic and acidic residues" evidence="1">
    <location>
        <begin position="1"/>
        <end position="19"/>
    </location>
</feature>
<sequence length="66" mass="7400">MLGSHEINERAAEAMRRADNATAEEYLAEAPHPESDTTPQLRQQQNEAAAEAMRRADVAYTRDDEV</sequence>
<accession>A0A836KPJ2</accession>
<dbReference type="AlphaFoldDB" id="A0A836KPJ2"/>
<feature type="compositionally biased region" description="Basic and acidic residues" evidence="1">
    <location>
        <begin position="52"/>
        <end position="66"/>
    </location>
</feature>
<keyword evidence="3" id="KW-1185">Reference proteome</keyword>
<feature type="compositionally biased region" description="Low complexity" evidence="1">
    <location>
        <begin position="42"/>
        <end position="51"/>
    </location>
</feature>
<evidence type="ECO:0000313" key="3">
    <source>
        <dbReference type="Proteomes" id="UP000674143"/>
    </source>
</evidence>
<evidence type="ECO:0000256" key="1">
    <source>
        <dbReference type="SAM" id="MobiDB-lite"/>
    </source>
</evidence>
<dbReference type="EMBL" id="JAFHLR010000024">
    <property type="protein sequence ID" value="KAG5478055.1"/>
    <property type="molecule type" value="Genomic_DNA"/>
</dbReference>